<dbReference type="Pfam" id="PF05309">
    <property type="entry name" value="TraE"/>
    <property type="match status" value="1"/>
</dbReference>
<dbReference type="Proteomes" id="UP000534783">
    <property type="component" value="Unassembled WGS sequence"/>
</dbReference>
<sequence>MSEGSGGREYFMELNQYRAGKREQGLLKFVILVLTVALIAEGFFLIELARRQRIVLVPPGLGEVQEGWISDRQAGPEYLKQMTRFLLPLVTSFHPRTLDPQLSLFLHHVAPEQYGSVKAQLLSQGERAVKNDLSQVFYIQEVEVKGNIARATGLLKRFVGKNQTSEEVMTYEISYEIRHGRPYVAGIVLTPTAGIGASNRHRE</sequence>
<keyword evidence="1" id="KW-1133">Transmembrane helix</keyword>
<accession>A0A7X6ICM2</accession>
<dbReference type="RefSeq" id="WP_168062770.1">
    <property type="nucleotide sequence ID" value="NZ_VTOW01000004.1"/>
</dbReference>
<gene>
    <name evidence="2" type="ORF">MNODULE_18950</name>
</gene>
<reference evidence="2 3" key="1">
    <citation type="journal article" date="2020" name="Nature">
        <title>Bacterial chemolithoautotrophy via manganese oxidation.</title>
        <authorList>
            <person name="Yu H."/>
            <person name="Leadbetter J.R."/>
        </authorList>
    </citation>
    <scope>NUCLEOTIDE SEQUENCE [LARGE SCALE GENOMIC DNA]</scope>
    <source>
        <strain evidence="2 3">Mn-1</strain>
    </source>
</reference>
<keyword evidence="1" id="KW-0472">Membrane</keyword>
<comment type="caution">
    <text evidence="2">The sequence shown here is derived from an EMBL/GenBank/DDBJ whole genome shotgun (WGS) entry which is preliminary data.</text>
</comment>
<dbReference type="EMBL" id="VTOW01000004">
    <property type="protein sequence ID" value="NKE72833.1"/>
    <property type="molecule type" value="Genomic_DNA"/>
</dbReference>
<dbReference type="InterPro" id="IPR007973">
    <property type="entry name" value="Pilus_assembly_TraE"/>
</dbReference>
<evidence type="ECO:0000256" key="1">
    <source>
        <dbReference type="SAM" id="Phobius"/>
    </source>
</evidence>
<keyword evidence="1" id="KW-0812">Transmembrane</keyword>
<evidence type="ECO:0008006" key="4">
    <source>
        <dbReference type="Google" id="ProtNLM"/>
    </source>
</evidence>
<evidence type="ECO:0000313" key="2">
    <source>
        <dbReference type="EMBL" id="NKE72833.1"/>
    </source>
</evidence>
<protein>
    <recommendedName>
        <fullName evidence="4">Type IV conjugative transfer system protein TraE</fullName>
    </recommendedName>
</protein>
<keyword evidence="3" id="KW-1185">Reference proteome</keyword>
<feature type="transmembrane region" description="Helical" evidence="1">
    <location>
        <begin position="26"/>
        <end position="46"/>
    </location>
</feature>
<name>A0A7X6ICM2_9BACT</name>
<dbReference type="AlphaFoldDB" id="A0A7X6ICM2"/>
<evidence type="ECO:0000313" key="3">
    <source>
        <dbReference type="Proteomes" id="UP000534783"/>
    </source>
</evidence>
<proteinExistence type="predicted"/>
<organism evidence="2 3">
    <name type="scientific">Candidatus Manganitrophus noduliformans</name>
    <dbReference type="NCBI Taxonomy" id="2606439"/>
    <lineage>
        <taxon>Bacteria</taxon>
        <taxon>Pseudomonadati</taxon>
        <taxon>Nitrospirota</taxon>
        <taxon>Nitrospiria</taxon>
        <taxon>Candidatus Troglogloeales</taxon>
        <taxon>Candidatus Manganitrophaceae</taxon>
        <taxon>Candidatus Manganitrophus</taxon>
    </lineage>
</organism>